<organism evidence="3 4">
    <name type="scientific">Nitzschia inconspicua</name>
    <dbReference type="NCBI Taxonomy" id="303405"/>
    <lineage>
        <taxon>Eukaryota</taxon>
        <taxon>Sar</taxon>
        <taxon>Stramenopiles</taxon>
        <taxon>Ochrophyta</taxon>
        <taxon>Bacillariophyta</taxon>
        <taxon>Bacillariophyceae</taxon>
        <taxon>Bacillariophycidae</taxon>
        <taxon>Bacillariales</taxon>
        <taxon>Bacillariaceae</taxon>
        <taxon>Nitzschia</taxon>
    </lineage>
</organism>
<dbReference type="Proteomes" id="UP000693970">
    <property type="component" value="Unassembled WGS sequence"/>
</dbReference>
<feature type="compositionally biased region" description="Basic and acidic residues" evidence="1">
    <location>
        <begin position="143"/>
        <end position="170"/>
    </location>
</feature>
<evidence type="ECO:0000256" key="2">
    <source>
        <dbReference type="SAM" id="Phobius"/>
    </source>
</evidence>
<feature type="compositionally biased region" description="Basic and acidic residues" evidence="1">
    <location>
        <begin position="92"/>
        <end position="135"/>
    </location>
</feature>
<feature type="transmembrane region" description="Helical" evidence="2">
    <location>
        <begin position="6"/>
        <end position="27"/>
    </location>
</feature>
<reference evidence="3" key="2">
    <citation type="submission" date="2021-04" db="EMBL/GenBank/DDBJ databases">
        <authorList>
            <person name="Podell S."/>
        </authorList>
    </citation>
    <scope>NUCLEOTIDE SEQUENCE</scope>
    <source>
        <strain evidence="3">Hildebrandi</strain>
    </source>
</reference>
<keyword evidence="4" id="KW-1185">Reference proteome</keyword>
<evidence type="ECO:0000313" key="4">
    <source>
        <dbReference type="Proteomes" id="UP000693970"/>
    </source>
</evidence>
<dbReference type="EMBL" id="JAGRRH010000010">
    <property type="protein sequence ID" value="KAG7362983.1"/>
    <property type="molecule type" value="Genomic_DNA"/>
</dbReference>
<sequence length="289" mass="33391">MAEIASTTAVTAASALCAVIVGGLLVYSNRVEQQLILSSEQKDVEDRLAKLEVLENNVKKREEKVKEESRLLEERRISLKQQEDILRFEREELEKRESAVTEAEAALKTKEQELQRRQEELEKQAAERDDEKTADTEISVDEEDRHDSDAETIPKPKAEPESSSEGEKRKQMIDEELSNLIKEADENELEDPFDEESIEALKKAAHKICYLKKYYDVMKDKFIFFPSVTKSVVDYTLIEEAEKFYYDEDDEYPQDLSIGLRSVATMRMAEEDDDIDEDYMLALAQDVEL</sequence>
<reference evidence="3" key="1">
    <citation type="journal article" date="2021" name="Sci. Rep.">
        <title>Diploid genomic architecture of Nitzschia inconspicua, an elite biomass production diatom.</title>
        <authorList>
            <person name="Oliver A."/>
            <person name="Podell S."/>
            <person name="Pinowska A."/>
            <person name="Traller J.C."/>
            <person name="Smith S.R."/>
            <person name="McClure R."/>
            <person name="Beliaev A."/>
            <person name="Bohutskyi P."/>
            <person name="Hill E.A."/>
            <person name="Rabines A."/>
            <person name="Zheng H."/>
            <person name="Allen L.Z."/>
            <person name="Kuo A."/>
            <person name="Grigoriev I.V."/>
            <person name="Allen A.E."/>
            <person name="Hazlebeck D."/>
            <person name="Allen E.E."/>
        </authorList>
    </citation>
    <scope>NUCLEOTIDE SEQUENCE</scope>
    <source>
        <strain evidence="3">Hildebrandi</strain>
    </source>
</reference>
<feature type="region of interest" description="Disordered" evidence="1">
    <location>
        <begin position="92"/>
        <end position="170"/>
    </location>
</feature>
<dbReference type="AlphaFoldDB" id="A0A9K3PX50"/>
<keyword evidence="2" id="KW-0472">Membrane</keyword>
<keyword evidence="2" id="KW-0812">Transmembrane</keyword>
<evidence type="ECO:0000313" key="3">
    <source>
        <dbReference type="EMBL" id="KAG7362983.1"/>
    </source>
</evidence>
<proteinExistence type="predicted"/>
<protein>
    <submittedName>
        <fullName evidence="3">Uncharacterized protein</fullName>
    </submittedName>
</protein>
<name>A0A9K3PX50_9STRA</name>
<comment type="caution">
    <text evidence="3">The sequence shown here is derived from an EMBL/GenBank/DDBJ whole genome shotgun (WGS) entry which is preliminary data.</text>
</comment>
<evidence type="ECO:0000256" key="1">
    <source>
        <dbReference type="SAM" id="MobiDB-lite"/>
    </source>
</evidence>
<gene>
    <name evidence="3" type="ORF">IV203_026343</name>
</gene>
<accession>A0A9K3PX50</accession>
<dbReference type="OrthoDB" id="53582at2759"/>
<keyword evidence="2" id="KW-1133">Transmembrane helix</keyword>